<keyword evidence="2" id="KW-0812">Transmembrane</keyword>
<protein>
    <submittedName>
        <fullName evidence="3">Uncharacterized protein</fullName>
    </submittedName>
</protein>
<accession>A0A9P4K2Z4</accession>
<dbReference type="EMBL" id="ML986663">
    <property type="protein sequence ID" value="KAF2261188.1"/>
    <property type="molecule type" value="Genomic_DNA"/>
</dbReference>
<keyword evidence="2" id="KW-0472">Membrane</keyword>
<evidence type="ECO:0000256" key="1">
    <source>
        <dbReference type="SAM" id="MobiDB-lite"/>
    </source>
</evidence>
<comment type="caution">
    <text evidence="3">The sequence shown here is derived from an EMBL/GenBank/DDBJ whole genome shotgun (WGS) entry which is preliminary data.</text>
</comment>
<dbReference type="AlphaFoldDB" id="A0A9P4K2Z4"/>
<evidence type="ECO:0000313" key="3">
    <source>
        <dbReference type="EMBL" id="KAF2261188.1"/>
    </source>
</evidence>
<feature type="compositionally biased region" description="Basic residues" evidence="1">
    <location>
        <begin position="67"/>
        <end position="76"/>
    </location>
</feature>
<feature type="transmembrane region" description="Helical" evidence="2">
    <location>
        <begin position="23"/>
        <end position="49"/>
    </location>
</feature>
<organism evidence="3 4">
    <name type="scientific">Lojkania enalia</name>
    <dbReference type="NCBI Taxonomy" id="147567"/>
    <lineage>
        <taxon>Eukaryota</taxon>
        <taxon>Fungi</taxon>
        <taxon>Dikarya</taxon>
        <taxon>Ascomycota</taxon>
        <taxon>Pezizomycotina</taxon>
        <taxon>Dothideomycetes</taxon>
        <taxon>Pleosporomycetidae</taxon>
        <taxon>Pleosporales</taxon>
        <taxon>Pleosporales incertae sedis</taxon>
        <taxon>Lojkania</taxon>
    </lineage>
</organism>
<evidence type="ECO:0000256" key="2">
    <source>
        <dbReference type="SAM" id="Phobius"/>
    </source>
</evidence>
<gene>
    <name evidence="3" type="ORF">CC78DRAFT_535897</name>
</gene>
<dbReference type="Proteomes" id="UP000800093">
    <property type="component" value="Unassembled WGS sequence"/>
</dbReference>
<feature type="region of interest" description="Disordered" evidence="1">
    <location>
        <begin position="55"/>
        <end position="76"/>
    </location>
</feature>
<proteinExistence type="predicted"/>
<name>A0A9P4K2Z4_9PLEO</name>
<evidence type="ECO:0000313" key="4">
    <source>
        <dbReference type="Proteomes" id="UP000800093"/>
    </source>
</evidence>
<reference evidence="4" key="1">
    <citation type="journal article" date="2020" name="Stud. Mycol.">
        <title>101 Dothideomycetes genomes: A test case for predicting lifestyles and emergence of pathogens.</title>
        <authorList>
            <person name="Haridas S."/>
            <person name="Albert R."/>
            <person name="Binder M."/>
            <person name="Bloem J."/>
            <person name="LaButti K."/>
            <person name="Salamov A."/>
            <person name="Andreopoulos B."/>
            <person name="Baker S."/>
            <person name="Barry K."/>
            <person name="Bills G."/>
            <person name="Bluhm B."/>
            <person name="Cannon C."/>
            <person name="Castanera R."/>
            <person name="Culley D."/>
            <person name="Daum C."/>
            <person name="Ezra D."/>
            <person name="Gonzalez J."/>
            <person name="Henrissat B."/>
            <person name="Kuo A."/>
            <person name="Liang C."/>
            <person name="Lipzen A."/>
            <person name="Lutzoni F."/>
            <person name="Magnuson J."/>
            <person name="Mondo S."/>
            <person name="Nolan M."/>
            <person name="Ohm R."/>
            <person name="Pangilinan J."/>
            <person name="Park H.-J."/>
            <person name="Ramirez L."/>
            <person name="Alfaro M."/>
            <person name="Sun H."/>
            <person name="Tritt A."/>
            <person name="Yoshinaga Y."/>
            <person name="Zwiers L.-H."/>
            <person name="Turgeon B."/>
            <person name="Goodwin S."/>
            <person name="Spatafora J."/>
            <person name="Crous P."/>
            <person name="Grigoriev I."/>
        </authorList>
    </citation>
    <scope>NUCLEOTIDE SEQUENCE [LARGE SCALE GENOMIC DNA]</scope>
    <source>
        <strain evidence="4">CBS 304.66</strain>
    </source>
</reference>
<sequence length="76" mass="8471">MQLQGRVQNSMDARFPPPPPADIFIVAFIVAFIFTPISTSIFTSVFTFASRSLTQLSSSSNPDCRRRERYRGAAKA</sequence>
<keyword evidence="2" id="KW-1133">Transmembrane helix</keyword>
<keyword evidence="4" id="KW-1185">Reference proteome</keyword>